<accession>A0A9X4AG13</accession>
<dbReference type="RefSeq" id="WP_272445820.1">
    <property type="nucleotide sequence ID" value="NZ_JAMQKC010000004.1"/>
</dbReference>
<dbReference type="AlphaFoldDB" id="A0A9X4AG13"/>
<dbReference type="InterPro" id="IPR047705">
    <property type="entry name" value="AimR-like"/>
</dbReference>
<proteinExistence type="predicted"/>
<evidence type="ECO:0000313" key="1">
    <source>
        <dbReference type="EMBL" id="MDC3416800.1"/>
    </source>
</evidence>
<keyword evidence="2" id="KW-1185">Reference proteome</keyword>
<dbReference type="EMBL" id="JAMQKC010000004">
    <property type="protein sequence ID" value="MDC3416800.1"/>
    <property type="molecule type" value="Genomic_DNA"/>
</dbReference>
<reference evidence="1" key="1">
    <citation type="submission" date="2022-06" db="EMBL/GenBank/DDBJ databases">
        <title>Aquibacillus sp. a new bacterium isolated from soil saline samples.</title>
        <authorList>
            <person name="Galisteo C."/>
            <person name="De La Haba R."/>
            <person name="Sanchez-Porro C."/>
            <person name="Ventosa A."/>
        </authorList>
    </citation>
    <scope>NUCLEOTIDE SEQUENCE</scope>
    <source>
        <strain evidence="1">3ASR75-54</strain>
    </source>
</reference>
<keyword evidence="1" id="KW-0675">Receptor</keyword>
<comment type="caution">
    <text evidence="1">The sequence shown here is derived from an EMBL/GenBank/DDBJ whole genome shotgun (WGS) entry which is preliminary data.</text>
</comment>
<dbReference type="Pfam" id="PF22871">
    <property type="entry name" value="AimR"/>
    <property type="match status" value="1"/>
</dbReference>
<dbReference type="NCBIfam" id="NF038310">
    <property type="entry name" value="lysogeny_AimR"/>
    <property type="match status" value="1"/>
</dbReference>
<name>A0A9X4AG13_9BACI</name>
<sequence>MTSNQSRFSHWEPYYINGKELPLHQVYQLTFATLDQQKAIETMRQLCLTASTDENKRIGLEFLYSYGFLSDVQELIEQNLQTKNPVNHRWAAFYQIIYDRKRTKNQPYDFTKTKAYLEKVKRLSFHEDELKCLSDFMHIYAYFELKQYNNLGHYADQLFTRIFYIEDPLLKELFSIRLDEVQVIFHWKRNEMIIARKFGYRILNTTGSLRKKVEVNNLMALGYVFDSYDQAMIHINRALTIANGIELMPAINGITNFTIPFISAYHGVTDGITTTDKAEQAHLALARGDRETCIQLLSEFESLSPFQQYYLGKALGDKALLEESRHRFIKEQSDYFYVKLPINELQKMKVNYY</sequence>
<protein>
    <submittedName>
        <fullName evidence="1">AimR family lysis-lysogeny pheromone receptor</fullName>
    </submittedName>
</protein>
<dbReference type="Proteomes" id="UP001145069">
    <property type="component" value="Unassembled WGS sequence"/>
</dbReference>
<organism evidence="1 2">
    <name type="scientific">Aquibacillus salsiterrae</name>
    <dbReference type="NCBI Taxonomy" id="2950439"/>
    <lineage>
        <taxon>Bacteria</taxon>
        <taxon>Bacillati</taxon>
        <taxon>Bacillota</taxon>
        <taxon>Bacilli</taxon>
        <taxon>Bacillales</taxon>
        <taxon>Bacillaceae</taxon>
        <taxon>Aquibacillus</taxon>
    </lineage>
</organism>
<gene>
    <name evidence="1" type="ORF">NC799_07690</name>
</gene>
<evidence type="ECO:0000313" key="2">
    <source>
        <dbReference type="Proteomes" id="UP001145069"/>
    </source>
</evidence>